<dbReference type="InterPro" id="IPR005814">
    <property type="entry name" value="Aminotrans_3"/>
</dbReference>
<dbReference type="GO" id="GO:0009450">
    <property type="term" value="P:gamma-aminobutyric acid catabolic process"/>
    <property type="evidence" value="ECO:0007669"/>
    <property type="project" value="TreeGrafter"/>
</dbReference>
<dbReference type="AlphaFoldDB" id="A0A9X2Z500"/>
<dbReference type="PIRSF" id="PIRSF000521">
    <property type="entry name" value="Transaminase_4ab_Lys_Orn"/>
    <property type="match status" value="1"/>
</dbReference>
<dbReference type="GO" id="GO:0045484">
    <property type="term" value="F:L-lysine 6-transaminase activity"/>
    <property type="evidence" value="ECO:0007669"/>
    <property type="project" value="UniProtKB-EC"/>
</dbReference>
<evidence type="ECO:0000256" key="4">
    <source>
        <dbReference type="ARBA" id="ARBA00022576"/>
    </source>
</evidence>
<evidence type="ECO:0000313" key="11">
    <source>
        <dbReference type="Proteomes" id="UP001141629"/>
    </source>
</evidence>
<dbReference type="EMBL" id="JACKVK010000008">
    <property type="protein sequence ID" value="MCV7421937.1"/>
    <property type="molecule type" value="Genomic_DNA"/>
</dbReference>
<protein>
    <recommendedName>
        <fullName evidence="8">L-lysine-epsilon aminotransferase</fullName>
        <ecNumber evidence="3">2.6.1.36</ecNumber>
    </recommendedName>
    <alternativeName>
        <fullName evidence="7">Lysine 6-aminotransferase</fullName>
    </alternativeName>
</protein>
<organism evidence="10 11">
    <name type="scientific">Mycobacterium yunnanensis</name>
    <dbReference type="NCBI Taxonomy" id="368477"/>
    <lineage>
        <taxon>Bacteria</taxon>
        <taxon>Bacillati</taxon>
        <taxon>Actinomycetota</taxon>
        <taxon>Actinomycetes</taxon>
        <taxon>Mycobacteriales</taxon>
        <taxon>Mycobacteriaceae</taxon>
        <taxon>Mycobacterium</taxon>
    </lineage>
</organism>
<gene>
    <name evidence="10" type="ORF">H7K45_15415</name>
</gene>
<dbReference type="InterPro" id="IPR015424">
    <property type="entry name" value="PyrdxlP-dep_Trfase"/>
</dbReference>
<evidence type="ECO:0000313" key="10">
    <source>
        <dbReference type="EMBL" id="MCV7421937.1"/>
    </source>
</evidence>
<reference evidence="10" key="1">
    <citation type="submission" date="2020-07" db="EMBL/GenBank/DDBJ databases">
        <authorList>
            <person name="Pettersson B.M.F."/>
            <person name="Behra P.R.K."/>
            <person name="Ramesh M."/>
            <person name="Das S."/>
            <person name="Dasgupta S."/>
            <person name="Kirsebom L.A."/>
        </authorList>
    </citation>
    <scope>NUCLEOTIDE SEQUENCE</scope>
    <source>
        <strain evidence="10">DSM 44838</strain>
    </source>
</reference>
<dbReference type="Gene3D" id="3.40.640.10">
    <property type="entry name" value="Type I PLP-dependent aspartate aminotransferase-like (Major domain)"/>
    <property type="match status" value="1"/>
</dbReference>
<keyword evidence="6 9" id="KW-0663">Pyridoxal phosphate</keyword>
<evidence type="ECO:0000256" key="1">
    <source>
        <dbReference type="ARBA" id="ARBA00001933"/>
    </source>
</evidence>
<proteinExistence type="inferred from homology"/>
<dbReference type="PANTHER" id="PTHR43206">
    <property type="entry name" value="AMINOTRANSFERASE"/>
    <property type="match status" value="1"/>
</dbReference>
<keyword evidence="4 10" id="KW-0032">Aminotransferase</keyword>
<sequence length="457" mass="49360">MTAVLPSRATSAVASRAVAPDDVREVLSRSILADGLDFVLDVDRSAGSHLVDARTGESYLDMFTFFASSALGMNHPSLADDPAFRAELAAAAVNKPSNSDVYSVPMARFVETFDRVLGDPALPHLFFVDGGALAVENALKVAFDWKSRLNEAKGVSPALGTKVLHLEGAFHGRSGYTLSLTNTDPNKVARFPKFDWPRIASPYVRPGADVEQLEAESLRQARAAFEANPHDVACFIAEPIQGEGGDRHIRPEFFAAMRDLCDEFDALFIFDEVQTGCGMTGTAWAYQQLGVTPDVVAFGKKTQVCGVMAGGRAREGHSRTRVDDVADNVFAVSSRINSTWGGNLTDMVRARRILETIEDEALVPRAAELGRHLLGRLTDLAAEFPGLVVDPRGRGLMCAFSMPTAGQRDALIAALWDRRVIMLASGPDSVRFRPALTVTRGELDAAVDAVRSVLARL</sequence>
<dbReference type="InterPro" id="IPR015421">
    <property type="entry name" value="PyrdxlP-dep_Trfase_major"/>
</dbReference>
<dbReference type="NCBIfam" id="TIGR03251">
    <property type="entry name" value="LAT_fam"/>
    <property type="match status" value="1"/>
</dbReference>
<keyword evidence="11" id="KW-1185">Reference proteome</keyword>
<dbReference type="EC" id="2.6.1.36" evidence="3"/>
<comment type="similarity">
    <text evidence="2 9">Belongs to the class-III pyridoxal-phosphate-dependent aminotransferase family.</text>
</comment>
<evidence type="ECO:0000256" key="8">
    <source>
        <dbReference type="ARBA" id="ARBA00050040"/>
    </source>
</evidence>
<keyword evidence="5 10" id="KW-0808">Transferase</keyword>
<dbReference type="CDD" id="cd00610">
    <property type="entry name" value="OAT_like"/>
    <property type="match status" value="1"/>
</dbReference>
<dbReference type="InterPro" id="IPR015422">
    <property type="entry name" value="PyrdxlP-dep_Trfase_small"/>
</dbReference>
<name>A0A9X2Z500_9MYCO</name>
<dbReference type="InterPro" id="IPR017657">
    <property type="entry name" value="L-lysine_6-transaminase"/>
</dbReference>
<dbReference type="SUPFAM" id="SSF53383">
    <property type="entry name" value="PLP-dependent transferases"/>
    <property type="match status" value="1"/>
</dbReference>
<evidence type="ECO:0000256" key="7">
    <source>
        <dbReference type="ARBA" id="ARBA00030921"/>
    </source>
</evidence>
<dbReference type="GO" id="GO:0017000">
    <property type="term" value="P:antibiotic biosynthetic process"/>
    <property type="evidence" value="ECO:0007669"/>
    <property type="project" value="InterPro"/>
</dbReference>
<reference evidence="10" key="2">
    <citation type="journal article" date="2022" name="BMC Genomics">
        <title>Comparative genome analysis of mycobacteria focusing on tRNA and non-coding RNA.</title>
        <authorList>
            <person name="Behra P.R.K."/>
            <person name="Pettersson B.M.F."/>
            <person name="Ramesh M."/>
            <person name="Das S."/>
            <person name="Dasgupta S."/>
            <person name="Kirsebom L.A."/>
        </authorList>
    </citation>
    <scope>NUCLEOTIDE SEQUENCE</scope>
    <source>
        <strain evidence="10">DSM 44838</strain>
    </source>
</reference>
<evidence type="ECO:0000256" key="9">
    <source>
        <dbReference type="RuleBase" id="RU003560"/>
    </source>
</evidence>
<dbReference type="PANTHER" id="PTHR43206:SF2">
    <property type="entry name" value="4-AMINOBUTYRATE AMINOTRANSFERASE GABT"/>
    <property type="match status" value="1"/>
</dbReference>
<evidence type="ECO:0000256" key="2">
    <source>
        <dbReference type="ARBA" id="ARBA00008954"/>
    </source>
</evidence>
<comment type="caution">
    <text evidence="10">The sequence shown here is derived from an EMBL/GenBank/DDBJ whole genome shotgun (WGS) entry which is preliminary data.</text>
</comment>
<dbReference type="RefSeq" id="WP_263996684.1">
    <property type="nucleotide sequence ID" value="NZ_JACKVK010000008.1"/>
</dbReference>
<dbReference type="Gene3D" id="3.90.1150.10">
    <property type="entry name" value="Aspartate Aminotransferase, domain 1"/>
    <property type="match status" value="1"/>
</dbReference>
<accession>A0A9X2Z500</accession>
<comment type="cofactor">
    <cofactor evidence="1">
        <name>pyridoxal 5'-phosphate</name>
        <dbReference type="ChEBI" id="CHEBI:597326"/>
    </cofactor>
</comment>
<evidence type="ECO:0000256" key="3">
    <source>
        <dbReference type="ARBA" id="ARBA00013071"/>
    </source>
</evidence>
<dbReference type="Pfam" id="PF00202">
    <property type="entry name" value="Aminotran_3"/>
    <property type="match status" value="1"/>
</dbReference>
<evidence type="ECO:0000256" key="5">
    <source>
        <dbReference type="ARBA" id="ARBA00022679"/>
    </source>
</evidence>
<dbReference type="GO" id="GO:0030170">
    <property type="term" value="F:pyridoxal phosphate binding"/>
    <property type="evidence" value="ECO:0007669"/>
    <property type="project" value="InterPro"/>
</dbReference>
<dbReference type="Proteomes" id="UP001141629">
    <property type="component" value="Unassembled WGS sequence"/>
</dbReference>
<evidence type="ECO:0000256" key="6">
    <source>
        <dbReference type="ARBA" id="ARBA00022898"/>
    </source>
</evidence>